<sequence>MFLCIQEMNGSGAQTTEMEGVNCLDDEAFFERFRGTSMDQNQSAQNLHIARVVLCAGFILASFGIQTAQAQVDDCSPLFACDSVGCDSLSCDSALCCGENCSGEDCLCKSIRKSLADSGITFSNNLTQYYFGTVSGGLEETARYGGHGDYVANMDLGKLGVHEGLFLKLRAEHRFGQTIGESAGVILPPTLAADLPVADSEGLYLTNVLFTQFLSERFAVYAGKLDTLDGDANAYASGRGITQFSNVAFIANPIVLRSVPYSSLGCGFIVLGDEGEPAFNFLVMNPTDTADSDGFDELFADGVVVSGEMRVATDWLGTPGHQLIGASWSSRDYVSLGQDPRIILPNVAINRASDSWSVYWNTDQALWVDPCDSSRHWGYFARAGIADSDTNPISYLLSAGLGGASPLRDGDSFGVGYYYSGTSDEIGPLLVGALGPIGDSQGVEVFYRSQLTESISVTPDFQWVDQAREQVADAYLLGLRMNIAF</sequence>
<proteinExistence type="inferred from homology"/>
<dbReference type="GO" id="GO:0015288">
    <property type="term" value="F:porin activity"/>
    <property type="evidence" value="ECO:0007669"/>
    <property type="project" value="InterPro"/>
</dbReference>
<dbReference type="Pfam" id="PF04966">
    <property type="entry name" value="OprB"/>
    <property type="match status" value="1"/>
</dbReference>
<dbReference type="InterPro" id="IPR007049">
    <property type="entry name" value="Carb-sel_porin_OprB"/>
</dbReference>
<evidence type="ECO:0000313" key="3">
    <source>
        <dbReference type="EMBL" id="EMB13275.1"/>
    </source>
</evidence>
<evidence type="ECO:0000256" key="2">
    <source>
        <dbReference type="RuleBase" id="RU363072"/>
    </source>
</evidence>
<accession>M2AA35</accession>
<dbReference type="PANTHER" id="PTHR37944">
    <property type="entry name" value="PORIN B"/>
    <property type="match status" value="1"/>
</dbReference>
<evidence type="ECO:0000313" key="4">
    <source>
        <dbReference type="Proteomes" id="UP000011529"/>
    </source>
</evidence>
<dbReference type="PATRIC" id="fig|1263867.3.peg.6424"/>
<dbReference type="AlphaFoldDB" id="M2AA35"/>
<dbReference type="InterPro" id="IPR038673">
    <property type="entry name" value="OprB_sf"/>
</dbReference>
<dbReference type="PANTHER" id="PTHR37944:SF1">
    <property type="entry name" value="PORIN B"/>
    <property type="match status" value="1"/>
</dbReference>
<dbReference type="GO" id="GO:0008643">
    <property type="term" value="P:carbohydrate transport"/>
    <property type="evidence" value="ECO:0007669"/>
    <property type="project" value="InterPro"/>
</dbReference>
<reference evidence="3" key="1">
    <citation type="submission" date="2012-11" db="EMBL/GenBank/DDBJ databases">
        <title>Permanent draft genomes of Rhodopirellula europaea strain SH398 and 6C.</title>
        <authorList>
            <person name="Richter M."/>
            <person name="Richter-Heitmann T."/>
            <person name="Frank C."/>
            <person name="Harder J."/>
            <person name="Glockner F.O."/>
        </authorList>
    </citation>
    <scope>NUCLEOTIDE SEQUENCE</scope>
    <source>
        <strain evidence="3">6C</strain>
    </source>
</reference>
<dbReference type="GO" id="GO:0016020">
    <property type="term" value="C:membrane"/>
    <property type="evidence" value="ECO:0007669"/>
    <property type="project" value="InterPro"/>
</dbReference>
<organism evidence="3 4">
    <name type="scientific">Rhodopirellula europaea 6C</name>
    <dbReference type="NCBI Taxonomy" id="1263867"/>
    <lineage>
        <taxon>Bacteria</taxon>
        <taxon>Pseudomonadati</taxon>
        <taxon>Planctomycetota</taxon>
        <taxon>Planctomycetia</taxon>
        <taxon>Pirellulales</taxon>
        <taxon>Pirellulaceae</taxon>
        <taxon>Rhodopirellula</taxon>
    </lineage>
</organism>
<reference evidence="3" key="2">
    <citation type="journal article" date="2013" name="Mar. Genomics">
        <title>Expression of sulfatases in Rhodopirellula baltica and the diversity of sulfatases in the genus Rhodopirellula.</title>
        <authorList>
            <person name="Wegner C.E."/>
            <person name="Richter-Heitmann T."/>
            <person name="Klindworth A."/>
            <person name="Klockow C."/>
            <person name="Richter M."/>
            <person name="Achstetter T."/>
            <person name="Glockner F.O."/>
            <person name="Harder J."/>
        </authorList>
    </citation>
    <scope>NUCLEOTIDE SEQUENCE [LARGE SCALE GENOMIC DNA]</scope>
    <source>
        <strain evidence="3">6C</strain>
    </source>
</reference>
<name>M2AA35_9BACT</name>
<dbReference type="InterPro" id="IPR052932">
    <property type="entry name" value="OprB_Porin"/>
</dbReference>
<protein>
    <submittedName>
        <fullName evidence="3">Carbohydrate-selective porin OprB</fullName>
    </submittedName>
</protein>
<dbReference type="EMBL" id="ANMO01000269">
    <property type="protein sequence ID" value="EMB13275.1"/>
    <property type="molecule type" value="Genomic_DNA"/>
</dbReference>
<evidence type="ECO:0000256" key="1">
    <source>
        <dbReference type="ARBA" id="ARBA00008769"/>
    </source>
</evidence>
<comment type="caution">
    <text evidence="3">The sequence shown here is derived from an EMBL/GenBank/DDBJ whole genome shotgun (WGS) entry which is preliminary data.</text>
</comment>
<gene>
    <name evidence="3" type="ORF">RE6C_05995</name>
</gene>
<comment type="similarity">
    <text evidence="1 2">Belongs to the OprB family.</text>
</comment>
<dbReference type="Proteomes" id="UP000011529">
    <property type="component" value="Unassembled WGS sequence"/>
</dbReference>
<keyword evidence="4" id="KW-1185">Reference proteome</keyword>
<dbReference type="Gene3D" id="2.40.160.180">
    <property type="entry name" value="Carbohydrate-selective porin OprB"/>
    <property type="match status" value="1"/>
</dbReference>